<comment type="caution">
    <text evidence="2">The sequence shown here is derived from an EMBL/GenBank/DDBJ whole genome shotgun (WGS) entry which is preliminary data.</text>
</comment>
<dbReference type="EMBL" id="JEMT01016319">
    <property type="protein sequence ID" value="EXX70903.1"/>
    <property type="molecule type" value="Genomic_DNA"/>
</dbReference>
<proteinExistence type="predicted"/>
<name>A0A015MVV4_RHIIW</name>
<reference evidence="2 3" key="1">
    <citation type="submission" date="2014-02" db="EMBL/GenBank/DDBJ databases">
        <title>Single nucleus genome sequencing reveals high similarity among nuclei of an endomycorrhizal fungus.</title>
        <authorList>
            <person name="Lin K."/>
            <person name="Geurts R."/>
            <person name="Zhang Z."/>
            <person name="Limpens E."/>
            <person name="Saunders D.G."/>
            <person name="Mu D."/>
            <person name="Pang E."/>
            <person name="Cao H."/>
            <person name="Cha H."/>
            <person name="Lin T."/>
            <person name="Zhou Q."/>
            <person name="Shang Y."/>
            <person name="Li Y."/>
            <person name="Ivanov S."/>
            <person name="Sharma T."/>
            <person name="Velzen R.V."/>
            <person name="Ruijter N.D."/>
            <person name="Aanen D.K."/>
            <person name="Win J."/>
            <person name="Kamoun S."/>
            <person name="Bisseling T."/>
            <person name="Huang S."/>
        </authorList>
    </citation>
    <scope>NUCLEOTIDE SEQUENCE [LARGE SCALE GENOMIC DNA]</scope>
    <source>
        <strain evidence="3">DAOM197198w</strain>
    </source>
</reference>
<keyword evidence="3" id="KW-1185">Reference proteome</keyword>
<feature type="region of interest" description="Disordered" evidence="1">
    <location>
        <begin position="82"/>
        <end position="103"/>
    </location>
</feature>
<gene>
    <name evidence="2" type="ORF">RirG_083290</name>
</gene>
<feature type="compositionally biased region" description="Basic and acidic residues" evidence="1">
    <location>
        <begin position="82"/>
        <end position="92"/>
    </location>
</feature>
<dbReference type="HOGENOM" id="CLU_2265185_0_0_1"/>
<protein>
    <recommendedName>
        <fullName evidence="4">BTB domain-containing protein</fullName>
    </recommendedName>
</protein>
<organism evidence="2 3">
    <name type="scientific">Rhizophagus irregularis (strain DAOM 197198w)</name>
    <name type="common">Glomus intraradices</name>
    <dbReference type="NCBI Taxonomy" id="1432141"/>
    <lineage>
        <taxon>Eukaryota</taxon>
        <taxon>Fungi</taxon>
        <taxon>Fungi incertae sedis</taxon>
        <taxon>Mucoromycota</taxon>
        <taxon>Glomeromycotina</taxon>
        <taxon>Glomeromycetes</taxon>
        <taxon>Glomerales</taxon>
        <taxon>Glomeraceae</taxon>
        <taxon>Rhizophagus</taxon>
    </lineage>
</organism>
<feature type="compositionally biased region" description="Low complexity" evidence="1">
    <location>
        <begin position="93"/>
        <end position="103"/>
    </location>
</feature>
<dbReference type="AlphaFoldDB" id="A0A015MVV4"/>
<evidence type="ECO:0000313" key="3">
    <source>
        <dbReference type="Proteomes" id="UP000022910"/>
    </source>
</evidence>
<dbReference type="Proteomes" id="UP000022910">
    <property type="component" value="Unassembled WGS sequence"/>
</dbReference>
<evidence type="ECO:0008006" key="4">
    <source>
        <dbReference type="Google" id="ProtNLM"/>
    </source>
</evidence>
<accession>A0A015MVV4</accession>
<sequence length="103" mass="12134">MAVTRDEFRALMNTMYNYDIGVDWNNLVLPPVISTGLLGEVQANINAIGNLQEKIKEMERMIEEYQVARQHQIMYLNELNRIRDQENGEKQEGQQNPEYMDRD</sequence>
<evidence type="ECO:0000313" key="2">
    <source>
        <dbReference type="EMBL" id="EXX70903.1"/>
    </source>
</evidence>
<evidence type="ECO:0000256" key="1">
    <source>
        <dbReference type="SAM" id="MobiDB-lite"/>
    </source>
</evidence>